<organism evidence="2 3">
    <name type="scientific">Methanocella arvoryzae (strain DSM 22066 / NBRC 105507 / MRE50)</name>
    <dbReference type="NCBI Taxonomy" id="351160"/>
    <lineage>
        <taxon>Archaea</taxon>
        <taxon>Methanobacteriati</taxon>
        <taxon>Methanobacteriota</taxon>
        <taxon>Stenosarchaea group</taxon>
        <taxon>Methanomicrobia</taxon>
        <taxon>Methanocellales</taxon>
        <taxon>Methanocellaceae</taxon>
        <taxon>Methanocella</taxon>
    </lineage>
</organism>
<feature type="region of interest" description="Disordered" evidence="1">
    <location>
        <begin position="190"/>
        <end position="209"/>
    </location>
</feature>
<keyword evidence="3" id="KW-1185">Reference proteome</keyword>
<gene>
    <name evidence="2" type="ORF">RCIX18</name>
</gene>
<evidence type="ECO:0000313" key="2">
    <source>
        <dbReference type="EMBL" id="CAJ35538.1"/>
    </source>
</evidence>
<dbReference type="Proteomes" id="UP000000663">
    <property type="component" value="Chromosome"/>
</dbReference>
<evidence type="ECO:0000313" key="3">
    <source>
        <dbReference type="Proteomes" id="UP000000663"/>
    </source>
</evidence>
<dbReference type="AlphaFoldDB" id="Q0W7V5"/>
<name>Q0W7V5_METAR</name>
<evidence type="ECO:0000256" key="1">
    <source>
        <dbReference type="SAM" id="MobiDB-lite"/>
    </source>
</evidence>
<dbReference type="EMBL" id="AM114193">
    <property type="protein sequence ID" value="CAJ35538.1"/>
    <property type="molecule type" value="Genomic_DNA"/>
</dbReference>
<dbReference type="KEGG" id="rci:RCIX18"/>
<reference evidence="2 3" key="1">
    <citation type="journal article" date="2006" name="Science">
        <title>Genome of rice cluster I archaea -- the key methane producers in the rice rhizosphere.</title>
        <authorList>
            <person name="Erkel C."/>
            <person name="Kube M."/>
            <person name="Reinhardt R."/>
            <person name="Liesack W."/>
        </authorList>
    </citation>
    <scope>NUCLEOTIDE SEQUENCE [LARGE SCALE GENOMIC DNA]</scope>
    <source>
        <strain evidence="3">DSM 22066 / NBRC 105507 / MRE50</strain>
    </source>
</reference>
<proteinExistence type="predicted"/>
<accession>Q0W7V5</accession>
<sequence>MMPHRGAHANSDHLALYRLPDLLVIHEEHGPVECWPAVDGGFADRRRSGGPVVDDLDAQAFEAFYGILDLRGDHEGHVALAVDADDEHVLAGVAEVDLFRLRGDLVTPDRVPQEIPLRGVAGDLDSVFEPVALVEVVLHDGRSFQCQHVHELALLVSQRLVEPLPGEHVIQNRLADRDAGVLLVPPAVDDHRPGQVGREQPQRVSGGRNTLHKARGLAAPVVGDHTHGAVFPDHLQQPLPPRLPTLLEVRVLIQARHVAANAHQVIHVFLGDVFELEVHSIFIPGHGLTDGGQS</sequence>
<protein>
    <submittedName>
        <fullName evidence="2">Uncharacterized protein</fullName>
    </submittedName>
</protein>